<feature type="coiled-coil region" evidence="5">
    <location>
        <begin position="84"/>
        <end position="118"/>
    </location>
</feature>
<keyword evidence="2 7" id="KW-0812">Transmembrane</keyword>
<evidence type="ECO:0000256" key="1">
    <source>
        <dbReference type="ARBA" id="ARBA00004370"/>
    </source>
</evidence>
<keyword evidence="5" id="KW-0175">Coiled coil</keyword>
<proteinExistence type="predicted"/>
<protein>
    <submittedName>
        <fullName evidence="8">Uncharacterized protein</fullName>
    </submittedName>
</protein>
<keyword evidence="3 7" id="KW-1133">Transmembrane helix</keyword>
<reference evidence="8 9" key="1">
    <citation type="submission" date="2020-08" db="EMBL/GenBank/DDBJ databases">
        <title>Genomic Encyclopedia of Type Strains, Phase IV (KMG-IV): sequencing the most valuable type-strain genomes for metagenomic binning, comparative biology and taxonomic classification.</title>
        <authorList>
            <person name="Goeker M."/>
        </authorList>
    </citation>
    <scope>NUCLEOTIDE SEQUENCE [LARGE SCALE GENOMIC DNA]</scope>
    <source>
        <strain evidence="8 9">DSM 11590</strain>
    </source>
</reference>
<feature type="transmembrane region" description="Helical" evidence="7">
    <location>
        <begin position="38"/>
        <end position="60"/>
    </location>
</feature>
<comment type="subcellular location">
    <subcellularLocation>
        <location evidence="1">Membrane</location>
    </subcellularLocation>
</comment>
<dbReference type="Pfam" id="PF09731">
    <property type="entry name" value="Mitofilin"/>
    <property type="match status" value="1"/>
</dbReference>
<evidence type="ECO:0000256" key="4">
    <source>
        <dbReference type="ARBA" id="ARBA00023136"/>
    </source>
</evidence>
<evidence type="ECO:0000256" key="6">
    <source>
        <dbReference type="SAM" id="MobiDB-lite"/>
    </source>
</evidence>
<name>A0A7X0DM69_NOVIT</name>
<dbReference type="AlphaFoldDB" id="A0A7X0DM69"/>
<dbReference type="InterPro" id="IPR019133">
    <property type="entry name" value="MIC60"/>
</dbReference>
<gene>
    <name evidence="8" type="ORF">FHS48_002163</name>
</gene>
<dbReference type="GO" id="GO:0016020">
    <property type="term" value="C:membrane"/>
    <property type="evidence" value="ECO:0007669"/>
    <property type="project" value="UniProtKB-SubCell"/>
</dbReference>
<evidence type="ECO:0000313" key="8">
    <source>
        <dbReference type="EMBL" id="MBB6210738.1"/>
    </source>
</evidence>
<organism evidence="8 9">
    <name type="scientific">Novispirillum itersonii</name>
    <name type="common">Aquaspirillum itersonii</name>
    <dbReference type="NCBI Taxonomy" id="189"/>
    <lineage>
        <taxon>Bacteria</taxon>
        <taxon>Pseudomonadati</taxon>
        <taxon>Pseudomonadota</taxon>
        <taxon>Alphaproteobacteria</taxon>
        <taxon>Rhodospirillales</taxon>
        <taxon>Novispirillaceae</taxon>
        <taxon>Novispirillum</taxon>
    </lineage>
</organism>
<evidence type="ECO:0000256" key="7">
    <source>
        <dbReference type="SAM" id="Phobius"/>
    </source>
</evidence>
<comment type="caution">
    <text evidence="8">The sequence shown here is derived from an EMBL/GenBank/DDBJ whole genome shotgun (WGS) entry which is preliminary data.</text>
</comment>
<evidence type="ECO:0000256" key="2">
    <source>
        <dbReference type="ARBA" id="ARBA00022692"/>
    </source>
</evidence>
<keyword evidence="4 7" id="KW-0472">Membrane</keyword>
<evidence type="ECO:0000256" key="3">
    <source>
        <dbReference type="ARBA" id="ARBA00022989"/>
    </source>
</evidence>
<dbReference type="EMBL" id="JACIIX010000007">
    <property type="protein sequence ID" value="MBB6210738.1"/>
    <property type="molecule type" value="Genomic_DNA"/>
</dbReference>
<evidence type="ECO:0000256" key="5">
    <source>
        <dbReference type="SAM" id="Coils"/>
    </source>
</evidence>
<dbReference type="Proteomes" id="UP000544872">
    <property type="component" value="Unassembled WGS sequence"/>
</dbReference>
<keyword evidence="9" id="KW-1185">Reference proteome</keyword>
<sequence length="387" mass="39384">MSDSTAAAGGKDPAVTTPDPSVAEAAAAAKPSRRGRTIVISTVAGAFVLLGGWASLPWWAPSLPGPLGTVALRLMPPRPVDPQVAALTGQVESLSAVVARLQAQQEQMQAALRAAAAAPAPAPVGGERLTALEAMVADLADKAPGAMAGELQALSARVEELAASRAPASALLTLGDRVTEVEALARKAVSRQDRALALLLAVVQLREALDAGRPYAVALKTVQAVAPATLDVKTLTADFAVFAEDGLTTQSVLEQSLSEQAADIVRAAALPEDTTAWWSQALEQIAGLISIRRLDGPTEGDSVATIVSRAQTAMAEGSLSVAVDELSRLTGRPAQEADGWMQRAKARLAADAVTGDLVNEGLARLAAETSVGQTPGLPTGASSGNGG</sequence>
<accession>A0A7X0DM69</accession>
<evidence type="ECO:0000313" key="9">
    <source>
        <dbReference type="Proteomes" id="UP000544872"/>
    </source>
</evidence>
<feature type="region of interest" description="Disordered" evidence="6">
    <location>
        <begin position="1"/>
        <end position="22"/>
    </location>
</feature>
<dbReference type="RefSeq" id="WP_184263563.1">
    <property type="nucleotide sequence ID" value="NZ_JACIIX010000007.1"/>
</dbReference>